<feature type="transmembrane region" description="Helical" evidence="1">
    <location>
        <begin position="651"/>
        <end position="674"/>
    </location>
</feature>
<dbReference type="SUPFAM" id="SSF82866">
    <property type="entry name" value="Multidrug efflux transporter AcrB transmembrane domain"/>
    <property type="match status" value="2"/>
</dbReference>
<feature type="transmembrane region" description="Helical" evidence="1">
    <location>
        <begin position="503"/>
        <end position="524"/>
    </location>
</feature>
<dbReference type="PANTHER" id="PTHR32063">
    <property type="match status" value="1"/>
</dbReference>
<feature type="transmembrane region" description="Helical" evidence="1">
    <location>
        <begin position="576"/>
        <end position="597"/>
    </location>
</feature>
<protein>
    <submittedName>
        <fullName evidence="2">Cu(I)/Ag(I) efflux system membrane protein CusA/SilA</fullName>
    </submittedName>
</protein>
<organism evidence="2 3">
    <name type="scientific">Pontibacter chinhatensis</name>
    <dbReference type="NCBI Taxonomy" id="1436961"/>
    <lineage>
        <taxon>Bacteria</taxon>
        <taxon>Pseudomonadati</taxon>
        <taxon>Bacteroidota</taxon>
        <taxon>Cytophagia</taxon>
        <taxon>Cytophagales</taxon>
        <taxon>Hymenobacteraceae</taxon>
        <taxon>Pontibacter</taxon>
    </lineage>
</organism>
<keyword evidence="1" id="KW-0812">Transmembrane</keyword>
<feature type="transmembrane region" description="Helical" evidence="1">
    <location>
        <begin position="1087"/>
        <end position="1109"/>
    </location>
</feature>
<feature type="transmembrane region" description="Helical" evidence="1">
    <location>
        <begin position="458"/>
        <end position="483"/>
    </location>
</feature>
<dbReference type="Gene3D" id="3.30.70.1430">
    <property type="entry name" value="Multidrug efflux transporter AcrB pore domain"/>
    <property type="match status" value="2"/>
</dbReference>
<feature type="transmembrane region" description="Helical" evidence="1">
    <location>
        <begin position="392"/>
        <end position="411"/>
    </location>
</feature>
<dbReference type="Proteomes" id="UP000198724">
    <property type="component" value="Unassembled WGS sequence"/>
</dbReference>
<dbReference type="PANTHER" id="PTHR32063:SF19">
    <property type="entry name" value="CATION EFFLUX SYSTEM PROTEIN CUSA"/>
    <property type="match status" value="1"/>
</dbReference>
<evidence type="ECO:0000256" key="1">
    <source>
        <dbReference type="SAM" id="Phobius"/>
    </source>
</evidence>
<proteinExistence type="predicted"/>
<dbReference type="PRINTS" id="PR00702">
    <property type="entry name" value="ACRIFLAVINRP"/>
</dbReference>
<feature type="transmembrane region" description="Helical" evidence="1">
    <location>
        <begin position="417"/>
        <end position="437"/>
    </location>
</feature>
<keyword evidence="1" id="KW-0472">Membrane</keyword>
<dbReference type="InterPro" id="IPR027463">
    <property type="entry name" value="AcrB_DN_DC_subdom"/>
</dbReference>
<dbReference type="STRING" id="1436961.SAMN05421739_105241"/>
<feature type="transmembrane region" description="Helical" evidence="1">
    <location>
        <begin position="368"/>
        <end position="385"/>
    </location>
</feature>
<accession>A0A1I2WWJ6</accession>
<dbReference type="AlphaFoldDB" id="A0A1I2WWJ6"/>
<dbReference type="Gene3D" id="3.30.70.1320">
    <property type="entry name" value="Multidrug efflux transporter AcrB pore domain like"/>
    <property type="match status" value="1"/>
</dbReference>
<dbReference type="Gene3D" id="1.20.1640.10">
    <property type="entry name" value="Multidrug efflux transporter AcrB transmembrane domain"/>
    <property type="match status" value="4"/>
</dbReference>
<gene>
    <name evidence="2" type="ORF">SAMN05421739_105241</name>
</gene>
<feature type="transmembrane region" description="Helical" evidence="1">
    <location>
        <begin position="536"/>
        <end position="564"/>
    </location>
</feature>
<evidence type="ECO:0000313" key="2">
    <source>
        <dbReference type="EMBL" id="SFH05714.1"/>
    </source>
</evidence>
<dbReference type="EMBL" id="FOOT01000005">
    <property type="protein sequence ID" value="SFH05714.1"/>
    <property type="molecule type" value="Genomic_DNA"/>
</dbReference>
<keyword evidence="3" id="KW-1185">Reference proteome</keyword>
<dbReference type="RefSeq" id="WP_092103473.1">
    <property type="nucleotide sequence ID" value="NZ_FOOT01000005.1"/>
</dbReference>
<feature type="transmembrane region" description="Helical" evidence="1">
    <location>
        <begin position="14"/>
        <end position="35"/>
    </location>
</feature>
<feature type="transmembrane region" description="Helical" evidence="1">
    <location>
        <begin position="1130"/>
        <end position="1149"/>
    </location>
</feature>
<feature type="transmembrane region" description="Helical" evidence="1">
    <location>
        <begin position="1214"/>
        <end position="1240"/>
    </location>
</feature>
<dbReference type="Gene3D" id="3.30.70.1440">
    <property type="entry name" value="Multidrug efflux transporter AcrB pore domain"/>
    <property type="match status" value="1"/>
</dbReference>
<keyword evidence="1" id="KW-1133">Transmembrane helix</keyword>
<dbReference type="GO" id="GO:0005886">
    <property type="term" value="C:plasma membrane"/>
    <property type="evidence" value="ECO:0007669"/>
    <property type="project" value="TreeGrafter"/>
</dbReference>
<name>A0A1I2WWJ6_9BACT</name>
<dbReference type="Pfam" id="PF00873">
    <property type="entry name" value="ACR_tran"/>
    <property type="match status" value="3"/>
</dbReference>
<evidence type="ECO:0000313" key="3">
    <source>
        <dbReference type="Proteomes" id="UP000198724"/>
    </source>
</evidence>
<feature type="transmembrane region" description="Helical" evidence="1">
    <location>
        <begin position="1062"/>
        <end position="1081"/>
    </location>
</feature>
<dbReference type="OrthoDB" id="636130at2"/>
<dbReference type="SUPFAM" id="SSF82714">
    <property type="entry name" value="Multidrug efflux transporter AcrB TolC docking domain, DN and DC subdomains"/>
    <property type="match status" value="2"/>
</dbReference>
<dbReference type="InterPro" id="IPR001036">
    <property type="entry name" value="Acrflvin-R"/>
</dbReference>
<dbReference type="SUPFAM" id="SSF82693">
    <property type="entry name" value="Multidrug efflux transporter AcrB pore domain, PN1, PN2, PC1 and PC2 subdomains"/>
    <property type="match status" value="2"/>
</dbReference>
<dbReference type="Gene3D" id="3.30.2090.10">
    <property type="entry name" value="Multidrug efflux transporter AcrB TolC docking domain, DN and DC subdomains"/>
    <property type="match status" value="2"/>
</dbReference>
<sequence>MLNSIIKFFLEQKLVTVLLLLLIVGWGIVVAPFNWNVKFLPNDPVPVDAIPDIGENQQIIFTEWMGRSPQDVEDQITYPLTTSLLGMPGVKTIRSSSMFGISSIYVIFDEDVEYYWSRSRILEKLNSLPTGLLPADVTPKLGPDATALGQVYWYTLEGRDENGKPAGGWDLHELRTIQDYYVRYALAGAEGVAEVASVGGYIKEYQVDLDPVAMKANKVSMMEVMSALQKSNLDVGANTVEINQVEYFVRGLGYVQNLEDIEEAVVRVNANVPIRIRDIARVNIGPADRSMLGILDKGGAEAVGGVVVARYGDNPLAVINNVKEKLDEIAAGLPSKKLEDGRTSKVTVVPFYDRTQLINETLGTLSEAIILQILITIIVIIVMVYNLRASLLISALLPLAVLMCFIMMKQFNVDANIVALSGIAIAIGTMVDLGIILNENILRHMEEAPPGQSLLKTVYNASAEVSSAIVTAVATTIVSFLPVFTMEAAEGKLFGPLAYTKTFALVASLIFTLLIMPAFAHTVFGLRSKSVSWSKVWNWALLALGVAVLFILPLAGVVLTLVAANNLLTYYRPEPFARYNAPVMVGIAVLAVSWLLASQWMPLGASVSLLVNFLFILLILALVLGAFALFIKAYPRILMWCLANKGKFMAIPATIMLLGFLIWVGFNSVFGWVANGLDKTGYNIRTTSVWSGLVHTFPGMGEEFMPSLDEGAFLLMPTSMPHSGVEANRRIVQQLDMLITAIPEVEMVVGKAGRAETALDPAPMSMYENVIQYKSEYKTDASGHRLRFKVDDNGAFVRDGAGELIEDKNGEYYRQWRDHIKSPDDIWDEIVKAANIPGVTSAPKLQPIETRLVMLQTGMRAPMGIKVFGPDLKTIEDFSLQLERVLKEVPSVKPEAVFADRSLGKPYMEIELNRKAMARYGLNVADVQEYIEVAMGGMALTTTVEGRERYSIRARYAREYRNDPESVDRVLIATAGGAQVPLGEIAEVVYRPGPMMIRGENSFLTGYVLFDKQDGFAEVSVVEDAQRYLDQKIESGELVVPAGVSYKFSGNYENQVRAEERLGIIIPLSLLIIFLILYFQFRSVSTTLFIFTSIAMAFSGGFMMLWLYGQDWFLNFSFGDTNMRELFQMRTFNLSVAVWVGFIALFGIATDDGVVMGTYLKQSFDAAKPETRNGVRRAVLKAGIRRVRPCLMTTATTLLALLPVLTSTGRGSDIMVPMAIPTFGGMTVALITLFIVPVLYSWREEAKVKKLAKKAV</sequence>
<feature type="transmembrane region" description="Helical" evidence="1">
    <location>
        <begin position="609"/>
        <end position="631"/>
    </location>
</feature>
<reference evidence="3" key="1">
    <citation type="submission" date="2016-10" db="EMBL/GenBank/DDBJ databases">
        <authorList>
            <person name="Varghese N."/>
            <person name="Submissions S."/>
        </authorList>
    </citation>
    <scope>NUCLEOTIDE SEQUENCE [LARGE SCALE GENOMIC DNA]</scope>
    <source>
        <strain evidence="3">LP51</strain>
    </source>
</reference>
<dbReference type="GO" id="GO:0042910">
    <property type="term" value="F:xenobiotic transmembrane transporter activity"/>
    <property type="evidence" value="ECO:0007669"/>
    <property type="project" value="TreeGrafter"/>
</dbReference>